<feature type="coiled-coil region" evidence="1">
    <location>
        <begin position="88"/>
        <end position="149"/>
    </location>
</feature>
<feature type="region of interest" description="Disordered" evidence="2">
    <location>
        <begin position="591"/>
        <end position="612"/>
    </location>
</feature>
<dbReference type="AlphaFoldDB" id="A0ABD6EKL1"/>
<feature type="coiled-coil region" evidence="1">
    <location>
        <begin position="188"/>
        <end position="257"/>
    </location>
</feature>
<organism evidence="3 4">
    <name type="scientific">Gnathostoma spinigerum</name>
    <dbReference type="NCBI Taxonomy" id="75299"/>
    <lineage>
        <taxon>Eukaryota</taxon>
        <taxon>Metazoa</taxon>
        <taxon>Ecdysozoa</taxon>
        <taxon>Nematoda</taxon>
        <taxon>Chromadorea</taxon>
        <taxon>Rhabditida</taxon>
        <taxon>Spirurina</taxon>
        <taxon>Gnathostomatomorpha</taxon>
        <taxon>Gnathostomatoidea</taxon>
        <taxon>Gnathostomatidae</taxon>
        <taxon>Gnathostoma</taxon>
    </lineage>
</organism>
<accession>A0ABD6EKL1</accession>
<name>A0ABD6EKL1_9BILA</name>
<dbReference type="Proteomes" id="UP001608902">
    <property type="component" value="Unassembled WGS sequence"/>
</dbReference>
<feature type="compositionally biased region" description="Polar residues" evidence="2">
    <location>
        <begin position="596"/>
        <end position="612"/>
    </location>
</feature>
<evidence type="ECO:0000313" key="3">
    <source>
        <dbReference type="EMBL" id="MFH4980513.1"/>
    </source>
</evidence>
<sequence>MRVRQLIKDAVEARSELMKIHAALIERNGSKNETVDIGIATDSTEDNLLHADIITRTKDFAVTSPSLSPKLEKPTITQLLPQEVFNQLKAYENEANVWRTKAAQLELLVKEQLMNGATLTELQRYKDECERLKLSLRELECSYKKTMEDSGIEANMSAIGTVEQRSTVDLGDRNQLFTAEITQLNERLKKKDSIIHEFEVTLEELKKKVAVAENKSQEADSIIETMSKKLVERDSEIKVANRSVTKLQDELEKKTKAICYLEERHQVYRNTILDNDLVVSDEATDDWRHGFSDPRYTVNVSRRVQTDLTYEDINKNEYEFISLNEKLKELERDFSKKQSSLRVRFKEIEDILMMKTKLVESLTRQLEDSNKSAIAMDKSRQEERHSFNEKLLKLAKVAERVPVLELEIERLKEEKSALELSLQSAKEEYDHGLEEALSGSLRKFQQQSKYWKQKIAAVHSDNCELKGRILALEKKLEENRLRSKVEKADLAQRLTSSIDHVTVLQNKINTSTCDAQVNVRPQMINKYVACRPNFRDKNTFIMKGELIDETEQQLICCQKELNSAQHQVELLQQELLSKATQLASQNPHVDVGCGTDEQSNTSSEKSESTQVQNASLIGKLKELEKRNTELTAKLEIFEVEKQNLKRLEGKRNAELVVDSKNETRKHKSVRNQM</sequence>
<evidence type="ECO:0000256" key="1">
    <source>
        <dbReference type="SAM" id="Coils"/>
    </source>
</evidence>
<keyword evidence="1" id="KW-0175">Coiled coil</keyword>
<proteinExistence type="predicted"/>
<gene>
    <name evidence="3" type="ORF">AB6A40_007222</name>
</gene>
<feature type="coiled-coil region" evidence="1">
    <location>
        <begin position="394"/>
        <end position="428"/>
    </location>
</feature>
<evidence type="ECO:0000256" key="2">
    <source>
        <dbReference type="SAM" id="MobiDB-lite"/>
    </source>
</evidence>
<protein>
    <submittedName>
        <fullName evidence="3">Uncharacterized protein</fullName>
    </submittedName>
</protein>
<comment type="caution">
    <text evidence="3">The sequence shown here is derived from an EMBL/GenBank/DDBJ whole genome shotgun (WGS) entry which is preliminary data.</text>
</comment>
<dbReference type="EMBL" id="JBGFUD010005663">
    <property type="protein sequence ID" value="MFH4980513.1"/>
    <property type="molecule type" value="Genomic_DNA"/>
</dbReference>
<reference evidence="3 4" key="1">
    <citation type="submission" date="2024-08" db="EMBL/GenBank/DDBJ databases">
        <title>Gnathostoma spinigerum genome.</title>
        <authorList>
            <person name="Gonzalez-Bertolin B."/>
            <person name="Monzon S."/>
            <person name="Zaballos A."/>
            <person name="Jimenez P."/>
            <person name="Dekumyoy P."/>
            <person name="Varona S."/>
            <person name="Cuesta I."/>
            <person name="Sumanam S."/>
            <person name="Adisakwattana P."/>
            <person name="Gasser R.B."/>
            <person name="Hernandez-Gonzalez A."/>
            <person name="Young N.D."/>
            <person name="Perteguer M.J."/>
        </authorList>
    </citation>
    <scope>NUCLEOTIDE SEQUENCE [LARGE SCALE GENOMIC DNA]</scope>
    <source>
        <strain evidence="3">AL3</strain>
        <tissue evidence="3">Liver</tissue>
    </source>
</reference>
<feature type="coiled-coil region" evidence="1">
    <location>
        <begin position="547"/>
        <end position="574"/>
    </location>
</feature>
<evidence type="ECO:0000313" key="4">
    <source>
        <dbReference type="Proteomes" id="UP001608902"/>
    </source>
</evidence>
<keyword evidence="4" id="KW-1185">Reference proteome</keyword>